<dbReference type="OrthoDB" id="190320at2157"/>
<accession>A0A1G7H3X0</accession>
<evidence type="ECO:0000313" key="2">
    <source>
        <dbReference type="Proteomes" id="UP000199076"/>
    </source>
</evidence>
<evidence type="ECO:0000313" key="1">
    <source>
        <dbReference type="EMBL" id="SDE95112.1"/>
    </source>
</evidence>
<keyword evidence="1" id="KW-0413">Isomerase</keyword>
<sequence>MHEATRVLAGECTIRDDTEPDDRRGDVIVLRKPDDTVLVHDAAGYQPVAWLTRAETVTVADGVLTATDGDQFLRVEVHETYGDDSYPLAEVGIPVGECPDCDGRLVRDDGAVSCLGCRTAYGFPRDATILTEAADCDCGCPRMRVRRGRAFEVCIDRECESLDEAVRNAFDREWDCPNCDGDLRILRRGGLLAGCEHYPDCETGWGIPTGTVVDECACGLPVFETAGGNRCLDSGCEEAGREAATPS</sequence>
<dbReference type="GO" id="GO:0016853">
    <property type="term" value="F:isomerase activity"/>
    <property type="evidence" value="ECO:0007669"/>
    <property type="project" value="UniProtKB-KW"/>
</dbReference>
<dbReference type="Gene3D" id="2.70.180.20">
    <property type="match status" value="1"/>
</dbReference>
<proteinExistence type="predicted"/>
<organism evidence="1 2">
    <name type="scientific">Halorientalis regularis</name>
    <dbReference type="NCBI Taxonomy" id="660518"/>
    <lineage>
        <taxon>Archaea</taxon>
        <taxon>Methanobacteriati</taxon>
        <taxon>Methanobacteriota</taxon>
        <taxon>Stenosarchaea group</taxon>
        <taxon>Halobacteria</taxon>
        <taxon>Halobacteriales</taxon>
        <taxon>Haloarculaceae</taxon>
        <taxon>Halorientalis</taxon>
    </lineage>
</organism>
<dbReference type="InterPro" id="IPR049173">
    <property type="entry name" value="NucS_N_sf"/>
</dbReference>
<dbReference type="STRING" id="660518.SAMN05216218_102320"/>
<dbReference type="EMBL" id="FNBK01000002">
    <property type="protein sequence ID" value="SDE95112.1"/>
    <property type="molecule type" value="Genomic_DNA"/>
</dbReference>
<gene>
    <name evidence="1" type="ORF">SAMN05216218_102320</name>
</gene>
<dbReference type="Proteomes" id="UP000199076">
    <property type="component" value="Unassembled WGS sequence"/>
</dbReference>
<dbReference type="RefSeq" id="WP_092688354.1">
    <property type="nucleotide sequence ID" value="NZ_FNBK01000002.1"/>
</dbReference>
<keyword evidence="2" id="KW-1185">Reference proteome</keyword>
<reference evidence="2" key="1">
    <citation type="submission" date="2016-10" db="EMBL/GenBank/DDBJ databases">
        <authorList>
            <person name="Varghese N."/>
            <person name="Submissions S."/>
        </authorList>
    </citation>
    <scope>NUCLEOTIDE SEQUENCE [LARGE SCALE GENOMIC DNA]</scope>
    <source>
        <strain evidence="2">IBRC-M 10760</strain>
    </source>
</reference>
<protein>
    <submittedName>
        <fullName evidence="1">DNA topoisomerase-1</fullName>
    </submittedName>
</protein>
<dbReference type="AlphaFoldDB" id="A0A1G7H3X0"/>
<name>A0A1G7H3X0_9EURY</name>